<name>A0A645F864_9ZZZZ</name>
<sequence length="138" mass="14140">MILIEIARPLRSLVEVGLQPGLCLGAGVIDSARGKQGDGDIGIFGGLCHDDVAALVGVAVFGVHAHKHLAHVVAAQCAVHLGDVGHDGVLLPGLDHDVGRPAAALGYIVHDAAGSQLDVALFDTHCSPASRKRSTRLP</sequence>
<dbReference type="AlphaFoldDB" id="A0A645F864"/>
<organism evidence="1">
    <name type="scientific">bioreactor metagenome</name>
    <dbReference type="NCBI Taxonomy" id="1076179"/>
    <lineage>
        <taxon>unclassified sequences</taxon>
        <taxon>metagenomes</taxon>
        <taxon>ecological metagenomes</taxon>
    </lineage>
</organism>
<evidence type="ECO:0000313" key="1">
    <source>
        <dbReference type="EMBL" id="MPN09806.1"/>
    </source>
</evidence>
<proteinExistence type="predicted"/>
<reference evidence="1" key="1">
    <citation type="submission" date="2019-08" db="EMBL/GenBank/DDBJ databases">
        <authorList>
            <person name="Kucharzyk K."/>
            <person name="Murdoch R.W."/>
            <person name="Higgins S."/>
            <person name="Loffler F."/>
        </authorList>
    </citation>
    <scope>NUCLEOTIDE SEQUENCE</scope>
</reference>
<accession>A0A645F864</accession>
<dbReference type="EMBL" id="VSSQ01055928">
    <property type="protein sequence ID" value="MPN09806.1"/>
    <property type="molecule type" value="Genomic_DNA"/>
</dbReference>
<comment type="caution">
    <text evidence="1">The sequence shown here is derived from an EMBL/GenBank/DDBJ whole genome shotgun (WGS) entry which is preliminary data.</text>
</comment>
<gene>
    <name evidence="1" type="ORF">SDC9_157098</name>
</gene>
<protein>
    <submittedName>
        <fullName evidence="1">Uncharacterized protein</fullName>
    </submittedName>
</protein>